<evidence type="ECO:0000313" key="1">
    <source>
        <dbReference type="EMBL" id="OQA54732.1"/>
    </source>
</evidence>
<reference evidence="1" key="1">
    <citation type="submission" date="2017-02" db="EMBL/GenBank/DDBJ databases">
        <title>Delving into the versatile metabolic prowess of the omnipresent phylum Bacteroidetes.</title>
        <authorList>
            <person name="Nobu M.K."/>
            <person name="Mei R."/>
            <person name="Narihiro T."/>
            <person name="Kuroda K."/>
            <person name="Liu W.-T."/>
        </authorList>
    </citation>
    <scope>NUCLEOTIDE SEQUENCE</scope>
    <source>
        <strain evidence="1">ADurb.Bin276</strain>
    </source>
</reference>
<name>A0A1V5SLA1_9BACT</name>
<protein>
    <submittedName>
        <fullName evidence="1">Uncharacterized protein</fullName>
    </submittedName>
</protein>
<dbReference type="Proteomes" id="UP000485569">
    <property type="component" value="Unassembled WGS sequence"/>
</dbReference>
<sequence length="66" mass="7962">MNEIEDKSGFIPYDESNASSFEDIIQENFTTFYLFHEVFSKPACYRMNPLLAFYPWKPQTLRMFHK</sequence>
<dbReference type="AlphaFoldDB" id="A0A1V5SLA1"/>
<dbReference type="EMBL" id="MWBQ01000199">
    <property type="protein sequence ID" value="OQA54732.1"/>
    <property type="molecule type" value="Genomic_DNA"/>
</dbReference>
<proteinExistence type="predicted"/>
<comment type="caution">
    <text evidence="1">The sequence shown here is derived from an EMBL/GenBank/DDBJ whole genome shotgun (WGS) entry which is preliminary data.</text>
</comment>
<gene>
    <name evidence="1" type="ORF">BWY41_01936</name>
</gene>
<organism evidence="1">
    <name type="scientific">Candidatus Atribacter allofermentans</name>
    <dbReference type="NCBI Taxonomy" id="1852833"/>
    <lineage>
        <taxon>Bacteria</taxon>
        <taxon>Pseudomonadati</taxon>
        <taxon>Atribacterota</taxon>
        <taxon>Atribacteria</taxon>
        <taxon>Atribacterales</taxon>
        <taxon>Atribacteraceae</taxon>
        <taxon>Atribacter</taxon>
    </lineage>
</organism>
<accession>A0A1V5SLA1</accession>